<protein>
    <submittedName>
        <fullName evidence="1">Uncharacterized protein</fullName>
    </submittedName>
</protein>
<dbReference type="Proteomes" id="UP000499080">
    <property type="component" value="Unassembled WGS sequence"/>
</dbReference>
<dbReference type="AlphaFoldDB" id="A0A4Y2XA41"/>
<gene>
    <name evidence="1" type="ORF">AVEN_7692_1</name>
</gene>
<accession>A0A4Y2XA41</accession>
<comment type="caution">
    <text evidence="1">The sequence shown here is derived from an EMBL/GenBank/DDBJ whole genome shotgun (WGS) entry which is preliminary data.</text>
</comment>
<keyword evidence="2" id="KW-1185">Reference proteome</keyword>
<organism evidence="1 2">
    <name type="scientific">Araneus ventricosus</name>
    <name type="common">Orbweaver spider</name>
    <name type="synonym">Epeira ventricosa</name>
    <dbReference type="NCBI Taxonomy" id="182803"/>
    <lineage>
        <taxon>Eukaryota</taxon>
        <taxon>Metazoa</taxon>
        <taxon>Ecdysozoa</taxon>
        <taxon>Arthropoda</taxon>
        <taxon>Chelicerata</taxon>
        <taxon>Arachnida</taxon>
        <taxon>Araneae</taxon>
        <taxon>Araneomorphae</taxon>
        <taxon>Entelegynae</taxon>
        <taxon>Araneoidea</taxon>
        <taxon>Araneidae</taxon>
        <taxon>Araneus</taxon>
    </lineage>
</organism>
<dbReference type="EMBL" id="BGPR01073536">
    <property type="protein sequence ID" value="GBO46076.1"/>
    <property type="molecule type" value="Genomic_DNA"/>
</dbReference>
<evidence type="ECO:0000313" key="2">
    <source>
        <dbReference type="Proteomes" id="UP000499080"/>
    </source>
</evidence>
<name>A0A4Y2XA41_ARAVE</name>
<reference evidence="1 2" key="1">
    <citation type="journal article" date="2019" name="Sci. Rep.">
        <title>Orb-weaving spider Araneus ventricosus genome elucidates the spidroin gene catalogue.</title>
        <authorList>
            <person name="Kono N."/>
            <person name="Nakamura H."/>
            <person name="Ohtoshi R."/>
            <person name="Moran D.A.P."/>
            <person name="Shinohara A."/>
            <person name="Yoshida Y."/>
            <person name="Fujiwara M."/>
            <person name="Mori M."/>
            <person name="Tomita M."/>
            <person name="Arakawa K."/>
        </authorList>
    </citation>
    <scope>NUCLEOTIDE SEQUENCE [LARGE SCALE GENOMIC DNA]</scope>
</reference>
<proteinExistence type="predicted"/>
<evidence type="ECO:0000313" key="1">
    <source>
        <dbReference type="EMBL" id="GBO46076.1"/>
    </source>
</evidence>
<sequence length="89" mass="9817">MDGFIVPTCGQANIHSRRLLILTSTCLDPCAQTFAIIHYFWLDMWIAVHSSINSSAAILRAVSPTILPYDIHSTEIIGATFMQLTPARA</sequence>